<keyword evidence="4" id="KW-0479">Metal-binding</keyword>
<keyword evidence="4" id="KW-0028">Amino-acid biosynthesis</keyword>
<comment type="pathway">
    <text evidence="4">Amino-acid biosynthesis; L-tryptophan biosynthesis; L-tryptophan from chorismate: step 2/5.</text>
</comment>
<evidence type="ECO:0000313" key="7">
    <source>
        <dbReference type="EMBL" id="MFC2924545.1"/>
    </source>
</evidence>
<keyword evidence="4" id="KW-0057">Aromatic amino acid biosynthesis</keyword>
<dbReference type="NCBIfam" id="TIGR01245">
    <property type="entry name" value="trpD"/>
    <property type="match status" value="1"/>
</dbReference>
<comment type="similarity">
    <text evidence="4">Belongs to the anthranilate phosphoribosyltransferase family.</text>
</comment>
<dbReference type="InterPro" id="IPR017459">
    <property type="entry name" value="Glycosyl_Trfase_fam3_N_dom"/>
</dbReference>
<feature type="binding site" evidence="4">
    <location>
        <position position="93"/>
    </location>
    <ligand>
        <name>Mg(2+)</name>
        <dbReference type="ChEBI" id="CHEBI:18420"/>
        <label>1</label>
    </ligand>
</feature>
<evidence type="ECO:0000256" key="3">
    <source>
        <dbReference type="ARBA" id="ARBA00022822"/>
    </source>
</evidence>
<feature type="binding site" evidence="4">
    <location>
        <position position="167"/>
    </location>
    <ligand>
        <name>anthranilate</name>
        <dbReference type="ChEBI" id="CHEBI:16567"/>
        <label>2</label>
    </ligand>
</feature>
<dbReference type="Pfam" id="PF00591">
    <property type="entry name" value="Glycos_transf_3"/>
    <property type="match status" value="1"/>
</dbReference>
<comment type="cofactor">
    <cofactor evidence="4">
        <name>Mg(2+)</name>
        <dbReference type="ChEBI" id="CHEBI:18420"/>
    </cofactor>
    <text evidence="4">Binds 2 magnesium ions per monomer.</text>
</comment>
<dbReference type="InterPro" id="IPR005940">
    <property type="entry name" value="Anthranilate_Pribosyl_Tfrase"/>
</dbReference>
<dbReference type="SUPFAM" id="SSF47648">
    <property type="entry name" value="Nucleoside phosphorylase/phosphoribosyltransferase N-terminal domain"/>
    <property type="match status" value="1"/>
</dbReference>
<dbReference type="InterPro" id="IPR000312">
    <property type="entry name" value="Glycosyl_Trfase_fam3"/>
</dbReference>
<evidence type="ECO:0000313" key="8">
    <source>
        <dbReference type="Proteomes" id="UP001595379"/>
    </source>
</evidence>
<dbReference type="Pfam" id="PF02885">
    <property type="entry name" value="Glycos_trans_3N"/>
    <property type="match status" value="1"/>
</dbReference>
<evidence type="ECO:0000256" key="2">
    <source>
        <dbReference type="ARBA" id="ARBA00022679"/>
    </source>
</evidence>
<sequence length="339" mass="34395">MSALLNCIQAFTHGERPSPEDIEGAFGVLMEGEAGDAEIGGFLVGLAALGETPDDLAAGARALRARMTGLTAPDGAIDTCGTGGDAKGTYNISTAAALVAAGAGATVAKHGNRAASSKSGSAEVLASLGVALDATPDRVERALTEARVGFLFAPAHHSAVRHVAGARKALRARTVFNLLGPLANPAGARRQLLGVFAERWIEPVAMALRDLGAERAWVVRGRDGLDELSISGPSDVAELSKGEIRRFTVSPGDAGLAEHKIEAIIGGTPDENAVALRGVLSGSPGAYRDIVILNAAAALVVSGHAADLMDGAEQAARSIDSGAAQAALDTMAKISRDEA</sequence>
<gene>
    <name evidence="4 7" type="primary">trpD</name>
    <name evidence="7" type="ORF">ACFOOR_00330</name>
</gene>
<evidence type="ECO:0000256" key="4">
    <source>
        <dbReference type="HAMAP-Rule" id="MF_00211"/>
    </source>
</evidence>
<feature type="domain" description="Glycosyl transferase family 3" evidence="5">
    <location>
        <begin position="76"/>
        <end position="324"/>
    </location>
</feature>
<dbReference type="Gene3D" id="3.40.1030.10">
    <property type="entry name" value="Nucleoside phosphorylase/phosphoribosyltransferase catalytic domain"/>
    <property type="match status" value="1"/>
</dbReference>
<feature type="binding site" evidence="4">
    <location>
        <position position="81"/>
    </location>
    <ligand>
        <name>anthranilate</name>
        <dbReference type="ChEBI" id="CHEBI:16567"/>
        <label>1</label>
    </ligand>
</feature>
<evidence type="ECO:0000256" key="1">
    <source>
        <dbReference type="ARBA" id="ARBA00022676"/>
    </source>
</evidence>
<organism evidence="7 8">
    <name type="scientific">Hyphobacterium vulgare</name>
    <dbReference type="NCBI Taxonomy" id="1736751"/>
    <lineage>
        <taxon>Bacteria</taxon>
        <taxon>Pseudomonadati</taxon>
        <taxon>Pseudomonadota</taxon>
        <taxon>Alphaproteobacteria</taxon>
        <taxon>Maricaulales</taxon>
        <taxon>Maricaulaceae</taxon>
        <taxon>Hyphobacterium</taxon>
    </lineage>
</organism>
<feature type="binding site" evidence="4">
    <location>
        <begin position="84"/>
        <end position="85"/>
    </location>
    <ligand>
        <name>5-phospho-alpha-D-ribose 1-diphosphate</name>
        <dbReference type="ChEBI" id="CHEBI:58017"/>
    </ligand>
</feature>
<feature type="binding site" evidence="4">
    <location>
        <position position="81"/>
    </location>
    <ligand>
        <name>5-phospho-alpha-D-ribose 1-diphosphate</name>
        <dbReference type="ChEBI" id="CHEBI:58017"/>
    </ligand>
</feature>
<dbReference type="Gene3D" id="1.20.970.10">
    <property type="entry name" value="Transferase, Pyrimidine Nucleoside Phosphorylase, Chain C"/>
    <property type="match status" value="1"/>
</dbReference>
<reference evidence="8" key="1">
    <citation type="journal article" date="2019" name="Int. J. Syst. Evol. Microbiol.">
        <title>The Global Catalogue of Microorganisms (GCM) 10K type strain sequencing project: providing services to taxonomists for standard genome sequencing and annotation.</title>
        <authorList>
            <consortium name="The Broad Institute Genomics Platform"/>
            <consortium name="The Broad Institute Genome Sequencing Center for Infectious Disease"/>
            <person name="Wu L."/>
            <person name="Ma J."/>
        </authorList>
    </citation>
    <scope>NUCLEOTIDE SEQUENCE [LARGE SCALE GENOMIC DNA]</scope>
    <source>
        <strain evidence="8">KCTC 52487</strain>
    </source>
</reference>
<feature type="binding site" evidence="4">
    <location>
        <position position="227"/>
    </location>
    <ligand>
        <name>Mg(2+)</name>
        <dbReference type="ChEBI" id="CHEBI:18420"/>
        <label>2</label>
    </ligand>
</feature>
<feature type="binding site" evidence="4">
    <location>
        <position position="226"/>
    </location>
    <ligand>
        <name>Mg(2+)</name>
        <dbReference type="ChEBI" id="CHEBI:18420"/>
        <label>2</label>
    </ligand>
</feature>
<accession>A0ABV6ZT02</accession>
<dbReference type="HAMAP" id="MF_00211">
    <property type="entry name" value="TrpD"/>
    <property type="match status" value="1"/>
</dbReference>
<dbReference type="InterPro" id="IPR035902">
    <property type="entry name" value="Nuc_phospho_transferase"/>
</dbReference>
<keyword evidence="3 4" id="KW-0822">Tryptophan biosynthesis</keyword>
<feature type="binding site" evidence="4">
    <location>
        <position position="121"/>
    </location>
    <ligand>
        <name>5-phospho-alpha-D-ribose 1-diphosphate</name>
        <dbReference type="ChEBI" id="CHEBI:58017"/>
    </ligand>
</feature>
<protein>
    <recommendedName>
        <fullName evidence="4">Anthranilate phosphoribosyltransferase</fullName>
        <ecNumber evidence="4">2.4.2.18</ecNumber>
    </recommendedName>
</protein>
<evidence type="ECO:0000259" key="5">
    <source>
        <dbReference type="Pfam" id="PF00591"/>
    </source>
</evidence>
<dbReference type="EMBL" id="JBHRSV010000001">
    <property type="protein sequence ID" value="MFC2924545.1"/>
    <property type="molecule type" value="Genomic_DNA"/>
</dbReference>
<keyword evidence="2 4" id="KW-0808">Transferase</keyword>
<dbReference type="PANTHER" id="PTHR43285">
    <property type="entry name" value="ANTHRANILATE PHOSPHORIBOSYLTRANSFERASE"/>
    <property type="match status" value="1"/>
</dbReference>
<dbReference type="SUPFAM" id="SSF52418">
    <property type="entry name" value="Nucleoside phosphorylase/phosphoribosyltransferase catalytic domain"/>
    <property type="match status" value="1"/>
</dbReference>
<comment type="caution">
    <text evidence="7">The sequence shown here is derived from an EMBL/GenBank/DDBJ whole genome shotgun (WGS) entry which is preliminary data.</text>
</comment>
<feature type="binding site" evidence="4">
    <location>
        <position position="112"/>
    </location>
    <ligand>
        <name>anthranilate</name>
        <dbReference type="ChEBI" id="CHEBI:16567"/>
        <label>1</label>
    </ligand>
</feature>
<comment type="subunit">
    <text evidence="4">Homodimer.</text>
</comment>
<feature type="binding site" evidence="4">
    <location>
        <begin position="109"/>
        <end position="117"/>
    </location>
    <ligand>
        <name>5-phospho-alpha-D-ribose 1-diphosphate</name>
        <dbReference type="ChEBI" id="CHEBI:58017"/>
    </ligand>
</feature>
<keyword evidence="1 4" id="KW-0328">Glycosyltransferase</keyword>
<dbReference type="Proteomes" id="UP001595379">
    <property type="component" value="Unassembled WGS sequence"/>
</dbReference>
<comment type="caution">
    <text evidence="4">Lacks conserved residue(s) required for the propagation of feature annotation.</text>
</comment>
<keyword evidence="8" id="KW-1185">Reference proteome</keyword>
<dbReference type="RefSeq" id="WP_343163740.1">
    <property type="nucleotide sequence ID" value="NZ_JBHRSV010000001.1"/>
</dbReference>
<keyword evidence="4" id="KW-0460">Magnesium</keyword>
<name>A0ABV6ZT02_9PROT</name>
<dbReference type="InterPro" id="IPR036320">
    <property type="entry name" value="Glycosyl_Trfase_fam3_N_dom_sf"/>
</dbReference>
<comment type="catalytic activity">
    <reaction evidence="4">
        <text>N-(5-phospho-beta-D-ribosyl)anthranilate + diphosphate = 5-phospho-alpha-D-ribose 1-diphosphate + anthranilate</text>
        <dbReference type="Rhea" id="RHEA:11768"/>
        <dbReference type="ChEBI" id="CHEBI:16567"/>
        <dbReference type="ChEBI" id="CHEBI:18277"/>
        <dbReference type="ChEBI" id="CHEBI:33019"/>
        <dbReference type="ChEBI" id="CHEBI:58017"/>
        <dbReference type="EC" id="2.4.2.18"/>
    </reaction>
</comment>
<dbReference type="EC" id="2.4.2.18" evidence="4"/>
<dbReference type="GO" id="GO:0004048">
    <property type="term" value="F:anthranilate phosphoribosyltransferase activity"/>
    <property type="evidence" value="ECO:0007669"/>
    <property type="project" value="UniProtKB-EC"/>
</dbReference>
<feature type="binding site" evidence="4">
    <location>
        <position position="227"/>
    </location>
    <ligand>
        <name>Mg(2+)</name>
        <dbReference type="ChEBI" id="CHEBI:18420"/>
        <label>1</label>
    </ligand>
</feature>
<evidence type="ECO:0000259" key="6">
    <source>
        <dbReference type="Pfam" id="PF02885"/>
    </source>
</evidence>
<comment type="function">
    <text evidence="4">Catalyzes the transfer of the phosphoribosyl group of 5-phosphorylribose-1-pyrophosphate (PRPP) to anthranilate to yield N-(5'-phosphoribosyl)-anthranilate (PRA).</text>
</comment>
<proteinExistence type="inferred from homology"/>
<feature type="binding site" evidence="4">
    <location>
        <begin position="91"/>
        <end position="94"/>
    </location>
    <ligand>
        <name>5-phospho-alpha-D-ribose 1-diphosphate</name>
        <dbReference type="ChEBI" id="CHEBI:58017"/>
    </ligand>
</feature>
<feature type="domain" description="Glycosyl transferase family 3 N-terminal" evidence="6">
    <location>
        <begin position="7"/>
        <end position="66"/>
    </location>
</feature>
<dbReference type="PANTHER" id="PTHR43285:SF2">
    <property type="entry name" value="ANTHRANILATE PHOSPHORIBOSYLTRANSFERASE"/>
    <property type="match status" value="1"/>
</dbReference>
<feature type="binding site" evidence="4">
    <location>
        <position position="89"/>
    </location>
    <ligand>
        <name>5-phospho-alpha-D-ribose 1-diphosphate</name>
        <dbReference type="ChEBI" id="CHEBI:58017"/>
    </ligand>
</feature>